<keyword evidence="3" id="KW-1185">Reference proteome</keyword>
<evidence type="ECO:0000259" key="1">
    <source>
        <dbReference type="PROSITE" id="PS51186"/>
    </source>
</evidence>
<dbReference type="InterPro" id="IPR000182">
    <property type="entry name" value="GNAT_dom"/>
</dbReference>
<name>A0ABS9US20_9BACT</name>
<organism evidence="2 3">
    <name type="scientific">Belliella calami</name>
    <dbReference type="NCBI Taxonomy" id="2923436"/>
    <lineage>
        <taxon>Bacteria</taxon>
        <taxon>Pseudomonadati</taxon>
        <taxon>Bacteroidota</taxon>
        <taxon>Cytophagia</taxon>
        <taxon>Cytophagales</taxon>
        <taxon>Cyclobacteriaceae</taxon>
        <taxon>Belliella</taxon>
    </lineage>
</organism>
<feature type="domain" description="N-acetyltransferase" evidence="1">
    <location>
        <begin position="3"/>
        <end position="145"/>
    </location>
</feature>
<dbReference type="Gene3D" id="3.40.630.30">
    <property type="match status" value="1"/>
</dbReference>
<dbReference type="Pfam" id="PF13673">
    <property type="entry name" value="Acetyltransf_10"/>
    <property type="match status" value="1"/>
</dbReference>
<dbReference type="EMBL" id="JAKZGS010000014">
    <property type="protein sequence ID" value="MCH7399289.1"/>
    <property type="molecule type" value="Genomic_DNA"/>
</dbReference>
<dbReference type="InterPro" id="IPR016181">
    <property type="entry name" value="Acyl_CoA_acyltransferase"/>
</dbReference>
<sequence>MSIAVEKVTTKEQLDTIFKIREEVFVVEQQVDPEEEYDEFEDESIHFLASVNGQDAGTARWRFTKNGIKLERFAVLKPMRGKGVGQALVKAVLKDIADKESTKGKLLYMHAQLPAIPLYAKFGFEKVGEMFEECNIMHYQMEKYL</sequence>
<dbReference type="SUPFAM" id="SSF55729">
    <property type="entry name" value="Acyl-CoA N-acyltransferases (Nat)"/>
    <property type="match status" value="1"/>
</dbReference>
<protein>
    <submittedName>
        <fullName evidence="2">GNAT family N-acetyltransferase</fullName>
    </submittedName>
</protein>
<dbReference type="Proteomes" id="UP001165488">
    <property type="component" value="Unassembled WGS sequence"/>
</dbReference>
<evidence type="ECO:0000313" key="2">
    <source>
        <dbReference type="EMBL" id="MCH7399289.1"/>
    </source>
</evidence>
<accession>A0ABS9US20</accession>
<comment type="caution">
    <text evidence="2">The sequence shown here is derived from an EMBL/GenBank/DDBJ whole genome shotgun (WGS) entry which is preliminary data.</text>
</comment>
<reference evidence="2" key="1">
    <citation type="submission" date="2022-03" db="EMBL/GenBank/DDBJ databases">
        <title>De novo assembled genomes of Belliella spp. (Cyclobacteriaceae) strains.</title>
        <authorList>
            <person name="Szabo A."/>
            <person name="Korponai K."/>
            <person name="Felfoldi T."/>
        </authorList>
    </citation>
    <scope>NUCLEOTIDE SEQUENCE</scope>
    <source>
        <strain evidence="2">DSM 107340</strain>
    </source>
</reference>
<gene>
    <name evidence="2" type="ORF">MM236_14910</name>
</gene>
<proteinExistence type="predicted"/>
<dbReference type="PROSITE" id="PS51186">
    <property type="entry name" value="GNAT"/>
    <property type="match status" value="1"/>
</dbReference>
<evidence type="ECO:0000313" key="3">
    <source>
        <dbReference type="Proteomes" id="UP001165488"/>
    </source>
</evidence>
<dbReference type="CDD" id="cd04301">
    <property type="entry name" value="NAT_SF"/>
    <property type="match status" value="1"/>
</dbReference>
<dbReference type="RefSeq" id="WP_241275788.1">
    <property type="nucleotide sequence ID" value="NZ_JAKZGS010000014.1"/>
</dbReference>